<keyword evidence="4" id="KW-1185">Reference proteome</keyword>
<dbReference type="SUPFAM" id="SSF55729">
    <property type="entry name" value="Acyl-CoA N-acyltransferases (Nat)"/>
    <property type="match status" value="1"/>
</dbReference>
<keyword evidence="3" id="KW-0808">Transferase</keyword>
<dbReference type="EMBL" id="CP019724">
    <property type="protein sequence ID" value="AQS71580.1"/>
    <property type="molecule type" value="Genomic_DNA"/>
</dbReference>
<sequence length="134" mass="14550">MNWKTDRVEGAALDPAEVLAVYHASGLAERRPVEDPERFAAMVANANLVLAARDEEGTLLGIVRAMSDFSYVTYVCDIAVVRERQRSGIGRALIDATREAAPAAKLVLLSAPAAVDYYPHIGFTRHASAWVLNP</sequence>
<gene>
    <name evidence="2" type="ORF">B1H29_00775</name>
    <name evidence="3" type="ORF">B1H29_36285</name>
</gene>
<dbReference type="RefSeq" id="WP_055422210.1">
    <property type="nucleotide sequence ID" value="NZ_CP019724.1"/>
</dbReference>
<evidence type="ECO:0000313" key="4">
    <source>
        <dbReference type="Proteomes" id="UP000189443"/>
    </source>
</evidence>
<dbReference type="InterPro" id="IPR016181">
    <property type="entry name" value="Acyl_CoA_acyltransferase"/>
</dbReference>
<dbReference type="Pfam" id="PF13673">
    <property type="entry name" value="Acetyltransf_10"/>
    <property type="match status" value="1"/>
</dbReference>
<dbReference type="OrthoDB" id="4549080at2"/>
<dbReference type="KEGG" id="spac:B1H29_36285"/>
<evidence type="ECO:0000259" key="1">
    <source>
        <dbReference type="PROSITE" id="PS51186"/>
    </source>
</evidence>
<dbReference type="Proteomes" id="UP000189443">
    <property type="component" value="Chromosome"/>
</dbReference>
<dbReference type="GO" id="GO:0016747">
    <property type="term" value="F:acyltransferase activity, transferring groups other than amino-acyl groups"/>
    <property type="evidence" value="ECO:0007669"/>
    <property type="project" value="InterPro"/>
</dbReference>
<accession>A0A1S6JIJ6</accession>
<dbReference type="AlphaFoldDB" id="A0A1S6JIJ6"/>
<evidence type="ECO:0000313" key="3">
    <source>
        <dbReference type="EMBL" id="AQS71580.1"/>
    </source>
</evidence>
<organism evidence="3 4">
    <name type="scientific">Streptomyces pactum</name>
    <dbReference type="NCBI Taxonomy" id="68249"/>
    <lineage>
        <taxon>Bacteria</taxon>
        <taxon>Bacillati</taxon>
        <taxon>Actinomycetota</taxon>
        <taxon>Actinomycetes</taxon>
        <taxon>Kitasatosporales</taxon>
        <taxon>Streptomycetaceae</taxon>
        <taxon>Streptomyces</taxon>
    </lineage>
</organism>
<dbReference type="PROSITE" id="PS51186">
    <property type="entry name" value="GNAT"/>
    <property type="match status" value="1"/>
</dbReference>
<reference evidence="3 4" key="1">
    <citation type="submission" date="2017-02" db="EMBL/GenBank/DDBJ databases">
        <title>Streptomyces pactum ACT12 Genome sequencing and assembly.</title>
        <authorList>
            <person name="Xue Q."/>
            <person name="Yan X."/>
            <person name="Jia L."/>
            <person name="Yan H."/>
        </authorList>
    </citation>
    <scope>NUCLEOTIDE SEQUENCE [LARGE SCALE GENOMIC DNA]</scope>
    <source>
        <strain evidence="3 4">ACT12</strain>
    </source>
</reference>
<dbReference type="CDD" id="cd04301">
    <property type="entry name" value="NAT_SF"/>
    <property type="match status" value="1"/>
</dbReference>
<dbReference type="EMBL" id="CP019724">
    <property type="protein sequence ID" value="AQS65676.1"/>
    <property type="molecule type" value="Genomic_DNA"/>
</dbReference>
<dbReference type="InterPro" id="IPR000182">
    <property type="entry name" value="GNAT_dom"/>
</dbReference>
<dbReference type="Gene3D" id="3.40.630.30">
    <property type="match status" value="1"/>
</dbReference>
<dbReference type="PANTHER" id="PTHR43233:SF1">
    <property type="entry name" value="FAMILY N-ACETYLTRANSFERASE, PUTATIVE (AFU_ORTHOLOGUE AFUA_6G03350)-RELATED"/>
    <property type="match status" value="1"/>
</dbReference>
<dbReference type="PANTHER" id="PTHR43233">
    <property type="entry name" value="FAMILY N-ACETYLTRANSFERASE, PUTATIVE (AFU_ORTHOLOGUE AFUA_6G03350)-RELATED"/>
    <property type="match status" value="1"/>
</dbReference>
<dbReference type="InterPro" id="IPR053144">
    <property type="entry name" value="Acetyltransferase_Butenolide"/>
</dbReference>
<proteinExistence type="predicted"/>
<dbReference type="KEGG" id="spac:B1H29_00775"/>
<name>A0A1S6JIJ6_9ACTN</name>
<evidence type="ECO:0000313" key="2">
    <source>
        <dbReference type="EMBL" id="AQS65676.1"/>
    </source>
</evidence>
<feature type="domain" description="N-acetyltransferase" evidence="1">
    <location>
        <begin position="8"/>
        <end position="134"/>
    </location>
</feature>
<protein>
    <submittedName>
        <fullName evidence="3">GNAT family N-acetyltransferase</fullName>
    </submittedName>
</protein>